<protein>
    <submittedName>
        <fullName evidence="2">CubicO group peptidase, beta-lactamase class C family</fullName>
    </submittedName>
</protein>
<proteinExistence type="predicted"/>
<name>A0A1I5I040_9PSEU</name>
<dbReference type="AlphaFoldDB" id="A0A1I5I040"/>
<dbReference type="InterPro" id="IPR001466">
    <property type="entry name" value="Beta-lactam-related"/>
</dbReference>
<dbReference type="PANTHER" id="PTHR46825:SF7">
    <property type="entry name" value="D-ALANYL-D-ALANINE CARBOXYPEPTIDASE"/>
    <property type="match status" value="1"/>
</dbReference>
<dbReference type="Gene3D" id="3.40.710.10">
    <property type="entry name" value="DD-peptidase/beta-lactamase superfamily"/>
    <property type="match status" value="1"/>
</dbReference>
<dbReference type="InterPro" id="IPR012338">
    <property type="entry name" value="Beta-lactam/transpept-like"/>
</dbReference>
<dbReference type="EMBL" id="FOWC01000002">
    <property type="protein sequence ID" value="SFO53877.1"/>
    <property type="molecule type" value="Genomic_DNA"/>
</dbReference>
<dbReference type="Proteomes" id="UP000199137">
    <property type="component" value="Unassembled WGS sequence"/>
</dbReference>
<dbReference type="PANTHER" id="PTHR46825">
    <property type="entry name" value="D-ALANYL-D-ALANINE-CARBOXYPEPTIDASE/ENDOPEPTIDASE AMPH"/>
    <property type="match status" value="1"/>
</dbReference>
<dbReference type="SUPFAM" id="SSF56601">
    <property type="entry name" value="beta-lactamase/transpeptidase-like"/>
    <property type="match status" value="1"/>
</dbReference>
<organism evidence="2 3">
    <name type="scientific">Amycolatopsis rubida</name>
    <dbReference type="NCBI Taxonomy" id="112413"/>
    <lineage>
        <taxon>Bacteria</taxon>
        <taxon>Bacillati</taxon>
        <taxon>Actinomycetota</taxon>
        <taxon>Actinomycetes</taxon>
        <taxon>Pseudonocardiales</taxon>
        <taxon>Pseudonocardiaceae</taxon>
        <taxon>Amycolatopsis</taxon>
    </lineage>
</organism>
<evidence type="ECO:0000313" key="2">
    <source>
        <dbReference type="EMBL" id="SFO53877.1"/>
    </source>
</evidence>
<evidence type="ECO:0000313" key="3">
    <source>
        <dbReference type="Proteomes" id="UP000199137"/>
    </source>
</evidence>
<sequence>MLQPNADFSVSGDELLVSARRYLPGMDKLDALRRRLEQDLPALLEHHRVPAAVIAVAIGEETATASAGVLNLGTGVTATADSVFQIGSITKVWTATLVLQLVDEGLVDLDAPIRHYLPDLELGDAAITVRQLLSHTAGFEGDLFTDTGPGDDAVEKFVATLDGVAQLFPPGELFSYNNAGYVVLGRLVEVLRGRHYEDCLREHLAVPLKLRHFAPNALDAIRFRPAIGHLEPEPGADLVPAPFWSMLRSNGPAGSSLAMSAADLLAFARMHLAGGAGVLSAESAAAMLQRQVSLPPLGIMGDAWGLGWELFDTPAGQVYGHDGNTIGQAAFLRLVPESDLVVALLTNGGGAMSLYADLVPALLKEFGGVEVSLPPRPPAEPEPFAADRYLGTYASTVADLVVSQDDDGRVWLEQRPKGTAAELSAASKSELVFLEGDTLILREAQGGIHLPLVFLGDDGSGRARYVHSGRATRRAG</sequence>
<evidence type="ECO:0000259" key="1">
    <source>
        <dbReference type="Pfam" id="PF00144"/>
    </source>
</evidence>
<dbReference type="STRING" id="112413.SAMN05421854_102188"/>
<dbReference type="InterPro" id="IPR050491">
    <property type="entry name" value="AmpC-like"/>
</dbReference>
<gene>
    <name evidence="2" type="ORF">SAMN05421854_102188</name>
</gene>
<dbReference type="Pfam" id="PF00144">
    <property type="entry name" value="Beta-lactamase"/>
    <property type="match status" value="1"/>
</dbReference>
<reference evidence="2 3" key="1">
    <citation type="submission" date="2016-10" db="EMBL/GenBank/DDBJ databases">
        <authorList>
            <person name="de Groot N.N."/>
        </authorList>
    </citation>
    <scope>NUCLEOTIDE SEQUENCE [LARGE SCALE GENOMIC DNA]</scope>
    <source>
        <strain evidence="2 3">DSM 44637</strain>
    </source>
</reference>
<feature type="domain" description="Beta-lactamase-related" evidence="1">
    <location>
        <begin position="39"/>
        <end position="351"/>
    </location>
</feature>
<accession>A0A1I5I040</accession>